<sequence>MLRHGLTASVRGLAQVKPTSRILNNVATSTAAQLCSSRTRIYSASSIHPTIAIHNAIRSLSTSTNSFARLSPSSSRRRTIRLENEQDYATVYHPDNATPSSSASAPQQPSVTRALLFLFGFSALTFTGAAYYSLRETEHIASEIRGSRDVFAHLSSFFSSSSSSSSSSISDSQVWGPGVTEKALMTAKQHETAQRLGLRMEYLVGWCQQLHLPQGVTEFLGRSYIILAEKYLDLSPAKQAVAPVVAVNSAVFLLWTIASVRRGKVGRGGGLWHWMNRNFVHRPSSNRPFTMLTSVFSHQTALHFLFNNLALWSIGGSALYYAKKHVDNSTGISEASLTPHFVAFFTSAGIFAATVSHIVSAIRFKRLSCSSFHGVAFAMQKTLANQGSLGSSGAVYSALVMSAFAFPDAQLGIIFLPWVSVPIGMGVVGVVAMDVVGILRGWRMFDHWAHLGGAVFGCAYWYGGARMWEWVKESVVRWGGFGVAHESRSRLSV</sequence>
<keyword evidence="4" id="KW-0378">Hydrolase</keyword>
<dbReference type="PANTHER" id="PTHR43731:SF14">
    <property type="entry name" value="PRESENILIN-ASSOCIATED RHOMBOID-LIKE PROTEIN, MITOCHONDRIAL"/>
    <property type="match status" value="1"/>
</dbReference>
<name>A0A5C3EJJ0_9BASI</name>
<organism evidence="9 10">
    <name type="scientific">Ustilago trichophora</name>
    <dbReference type="NCBI Taxonomy" id="86804"/>
    <lineage>
        <taxon>Eukaryota</taxon>
        <taxon>Fungi</taxon>
        <taxon>Dikarya</taxon>
        <taxon>Basidiomycota</taxon>
        <taxon>Ustilaginomycotina</taxon>
        <taxon>Ustilaginomycetes</taxon>
        <taxon>Ustilaginales</taxon>
        <taxon>Ustilaginaceae</taxon>
        <taxon>Ustilago</taxon>
    </lineage>
</organism>
<feature type="transmembrane region" description="Helical" evidence="7">
    <location>
        <begin position="240"/>
        <end position="258"/>
    </location>
</feature>
<feature type="transmembrane region" description="Helical" evidence="7">
    <location>
        <begin position="301"/>
        <end position="321"/>
    </location>
</feature>
<comment type="similarity">
    <text evidence="2">Belongs to the peptidase S54 family.</text>
</comment>
<dbReference type="InterPro" id="IPR035952">
    <property type="entry name" value="Rhomboid-like_sf"/>
</dbReference>
<evidence type="ECO:0000256" key="2">
    <source>
        <dbReference type="ARBA" id="ARBA00009045"/>
    </source>
</evidence>
<feature type="domain" description="Peptidase S54 rhomboid" evidence="8">
    <location>
        <begin position="288"/>
        <end position="462"/>
    </location>
</feature>
<evidence type="ECO:0000313" key="9">
    <source>
        <dbReference type="EMBL" id="SPO30235.1"/>
    </source>
</evidence>
<proteinExistence type="inferred from homology"/>
<evidence type="ECO:0000256" key="5">
    <source>
        <dbReference type="ARBA" id="ARBA00022989"/>
    </source>
</evidence>
<feature type="transmembrane region" description="Helical" evidence="7">
    <location>
        <begin position="341"/>
        <end position="362"/>
    </location>
</feature>
<evidence type="ECO:0000256" key="7">
    <source>
        <dbReference type="SAM" id="Phobius"/>
    </source>
</evidence>
<keyword evidence="6 7" id="KW-0472">Membrane</keyword>
<dbReference type="GO" id="GO:0004252">
    <property type="term" value="F:serine-type endopeptidase activity"/>
    <property type="evidence" value="ECO:0007669"/>
    <property type="project" value="InterPro"/>
</dbReference>
<evidence type="ECO:0000256" key="6">
    <source>
        <dbReference type="ARBA" id="ARBA00023136"/>
    </source>
</evidence>
<dbReference type="EMBL" id="OOIN01000032">
    <property type="protein sequence ID" value="SPO30235.1"/>
    <property type="molecule type" value="Genomic_DNA"/>
</dbReference>
<comment type="subcellular location">
    <subcellularLocation>
        <location evidence="1">Membrane</location>
        <topology evidence="1">Multi-pass membrane protein</topology>
    </subcellularLocation>
</comment>
<dbReference type="GO" id="GO:0006465">
    <property type="term" value="P:signal peptide processing"/>
    <property type="evidence" value="ECO:0007669"/>
    <property type="project" value="TreeGrafter"/>
</dbReference>
<evidence type="ECO:0000256" key="3">
    <source>
        <dbReference type="ARBA" id="ARBA00022692"/>
    </source>
</evidence>
<dbReference type="InterPro" id="IPR022764">
    <property type="entry name" value="Peptidase_S54_rhomboid_dom"/>
</dbReference>
<dbReference type="PANTHER" id="PTHR43731">
    <property type="entry name" value="RHOMBOID PROTEASE"/>
    <property type="match status" value="1"/>
</dbReference>
<evidence type="ECO:0000259" key="8">
    <source>
        <dbReference type="Pfam" id="PF01694"/>
    </source>
</evidence>
<dbReference type="Proteomes" id="UP000324022">
    <property type="component" value="Unassembled WGS sequence"/>
</dbReference>
<feature type="transmembrane region" description="Helical" evidence="7">
    <location>
        <begin position="445"/>
        <end position="463"/>
    </location>
</feature>
<dbReference type="InterPro" id="IPR050925">
    <property type="entry name" value="Rhomboid_protease_S54"/>
</dbReference>
<dbReference type="GO" id="GO:0016020">
    <property type="term" value="C:membrane"/>
    <property type="evidence" value="ECO:0007669"/>
    <property type="project" value="UniProtKB-SubCell"/>
</dbReference>
<dbReference type="SUPFAM" id="SSF144091">
    <property type="entry name" value="Rhomboid-like"/>
    <property type="match status" value="1"/>
</dbReference>
<accession>A0A5C3EJJ0</accession>
<keyword evidence="10" id="KW-1185">Reference proteome</keyword>
<dbReference type="Pfam" id="PF01694">
    <property type="entry name" value="Rhomboid"/>
    <property type="match status" value="1"/>
</dbReference>
<evidence type="ECO:0000256" key="1">
    <source>
        <dbReference type="ARBA" id="ARBA00004141"/>
    </source>
</evidence>
<protein>
    <submittedName>
        <fullName evidence="9">Related to PCP1 - mitochondrial serine protease</fullName>
    </submittedName>
</protein>
<evidence type="ECO:0000313" key="10">
    <source>
        <dbReference type="Proteomes" id="UP000324022"/>
    </source>
</evidence>
<keyword evidence="5 7" id="KW-1133">Transmembrane helix</keyword>
<dbReference type="OrthoDB" id="10260614at2759"/>
<reference evidence="9 10" key="1">
    <citation type="submission" date="2018-03" db="EMBL/GenBank/DDBJ databases">
        <authorList>
            <person name="Guldener U."/>
        </authorList>
    </citation>
    <scope>NUCLEOTIDE SEQUENCE [LARGE SCALE GENOMIC DNA]</scope>
    <source>
        <strain evidence="9 10">NBRC100155</strain>
    </source>
</reference>
<evidence type="ECO:0000256" key="4">
    <source>
        <dbReference type="ARBA" id="ARBA00022801"/>
    </source>
</evidence>
<feature type="transmembrane region" description="Helical" evidence="7">
    <location>
        <begin position="412"/>
        <end position="433"/>
    </location>
</feature>
<keyword evidence="3 7" id="KW-0812">Transmembrane</keyword>
<gene>
    <name evidence="9" type="ORF">UTRI_05699</name>
</gene>
<dbReference type="AlphaFoldDB" id="A0A5C3EJJ0"/>
<dbReference type="Gene3D" id="1.20.1540.10">
    <property type="entry name" value="Rhomboid-like"/>
    <property type="match status" value="1"/>
</dbReference>
<keyword evidence="9" id="KW-0645">Protease</keyword>